<comment type="similarity">
    <text evidence="1 2">Belongs to the phD/YefM antitoxin family.</text>
</comment>
<dbReference type="InterPro" id="IPR036165">
    <property type="entry name" value="YefM-like_sf"/>
</dbReference>
<organism evidence="3 4">
    <name type="scientific">Candidatus Amesbacteria bacterium GW2011_GWC2_45_19</name>
    <dbReference type="NCBI Taxonomy" id="1618366"/>
    <lineage>
        <taxon>Bacteria</taxon>
        <taxon>Candidatus Amesiibacteriota</taxon>
    </lineage>
</organism>
<dbReference type="EMBL" id="LCKS01000006">
    <property type="protein sequence ID" value="KKU02879.1"/>
    <property type="molecule type" value="Genomic_DNA"/>
</dbReference>
<dbReference type="NCBIfam" id="TIGR01552">
    <property type="entry name" value="phd_fam"/>
    <property type="match status" value="1"/>
</dbReference>
<dbReference type="AlphaFoldDB" id="A0A0G1M3U2"/>
<sequence>MATVSDLQRGYRVLVDRIKKTGEPLIVVNNGEPDVVVMDAATYNSGVERIREMEEKYLLKIGEEALEEYRLSKTIRLKKGQKLSDLL</sequence>
<dbReference type="Proteomes" id="UP000034264">
    <property type="component" value="Unassembled WGS sequence"/>
</dbReference>
<comment type="function">
    <text evidence="2">Antitoxin component of a type II toxin-antitoxin (TA) system.</text>
</comment>
<accession>A0A0G1M3U2</accession>
<dbReference type="SUPFAM" id="SSF143120">
    <property type="entry name" value="YefM-like"/>
    <property type="match status" value="1"/>
</dbReference>
<name>A0A0G1M3U2_9BACT</name>
<evidence type="ECO:0000313" key="3">
    <source>
        <dbReference type="EMBL" id="KKU02879.1"/>
    </source>
</evidence>
<proteinExistence type="inferred from homology"/>
<dbReference type="InterPro" id="IPR006442">
    <property type="entry name" value="Antitoxin_Phd/YefM"/>
</dbReference>
<protein>
    <recommendedName>
        <fullName evidence="2">Antitoxin</fullName>
    </recommendedName>
</protein>
<reference evidence="3 4" key="1">
    <citation type="journal article" date="2015" name="Nature">
        <title>rRNA introns, odd ribosomes, and small enigmatic genomes across a large radiation of phyla.</title>
        <authorList>
            <person name="Brown C.T."/>
            <person name="Hug L.A."/>
            <person name="Thomas B.C."/>
            <person name="Sharon I."/>
            <person name="Castelle C.J."/>
            <person name="Singh A."/>
            <person name="Wilkins M.J."/>
            <person name="Williams K.H."/>
            <person name="Banfield J.F."/>
        </authorList>
    </citation>
    <scope>NUCLEOTIDE SEQUENCE [LARGE SCALE GENOMIC DNA]</scope>
</reference>
<dbReference type="Pfam" id="PF02604">
    <property type="entry name" value="PhdYeFM_antitox"/>
    <property type="match status" value="1"/>
</dbReference>
<evidence type="ECO:0000313" key="4">
    <source>
        <dbReference type="Proteomes" id="UP000034264"/>
    </source>
</evidence>
<gene>
    <name evidence="3" type="ORF">UX05_C0006G0052</name>
</gene>
<evidence type="ECO:0000256" key="1">
    <source>
        <dbReference type="ARBA" id="ARBA00009981"/>
    </source>
</evidence>
<dbReference type="Gene3D" id="3.40.1620.10">
    <property type="entry name" value="YefM-like domain"/>
    <property type="match status" value="1"/>
</dbReference>
<evidence type="ECO:0000256" key="2">
    <source>
        <dbReference type="RuleBase" id="RU362080"/>
    </source>
</evidence>
<comment type="caution">
    <text evidence="3">The sequence shown here is derived from an EMBL/GenBank/DDBJ whole genome shotgun (WGS) entry which is preliminary data.</text>
</comment>